<proteinExistence type="predicted"/>
<evidence type="ECO:0000313" key="3">
    <source>
        <dbReference type="Proteomes" id="UP000286734"/>
    </source>
</evidence>
<dbReference type="AlphaFoldDB" id="A0A430R8N2"/>
<organism evidence="1 3">
    <name type="scientific">Thermus scotoductus</name>
    <dbReference type="NCBI Taxonomy" id="37636"/>
    <lineage>
        <taxon>Bacteria</taxon>
        <taxon>Thermotogati</taxon>
        <taxon>Deinococcota</taxon>
        <taxon>Deinococci</taxon>
        <taxon>Thermales</taxon>
        <taxon>Thermaceae</taxon>
        <taxon>Thermus</taxon>
    </lineage>
</organism>
<gene>
    <name evidence="2" type="ORF">CSW29_10585</name>
    <name evidence="1" type="ORF">CSW47_08405</name>
</gene>
<accession>A0A430R8N2</accession>
<comment type="caution">
    <text evidence="1">The sequence shown here is derived from an EMBL/GenBank/DDBJ whole genome shotgun (WGS) entry which is preliminary data.</text>
</comment>
<reference evidence="3 4" key="1">
    <citation type="journal article" date="2019" name="Extremophiles">
        <title>Biogeography of thermophiles and predominance of Thermus scotoductus in domestic water heaters.</title>
        <authorList>
            <person name="Wilpiszeski R.L."/>
            <person name="Zhang Z."/>
            <person name="House C.H."/>
        </authorList>
    </citation>
    <scope>NUCLEOTIDE SEQUENCE [LARGE SCALE GENOMIC DNA]</scope>
    <source>
        <strain evidence="2 4">16_S16</strain>
        <strain evidence="1 3">34_S34</strain>
    </source>
</reference>
<dbReference type="EMBL" id="PELP01000222">
    <property type="protein sequence ID" value="RTH03704.1"/>
    <property type="molecule type" value="Genomic_DNA"/>
</dbReference>
<dbReference type="Proteomes" id="UP000288347">
    <property type="component" value="Unassembled WGS sequence"/>
</dbReference>
<sequence length="90" mass="9655">MYLIKVKLEDEGASVLIVAESLQMFLKALDNLFGEEAKKSFAPGGYVLQVRLPHQPVPKPVVAVLTKQKASLPTVNIPTLPFSVPVAGIG</sequence>
<evidence type="ECO:0000313" key="2">
    <source>
        <dbReference type="EMBL" id="RTH98063.1"/>
    </source>
</evidence>
<name>A0A430R8N2_THESC</name>
<protein>
    <submittedName>
        <fullName evidence="1">Uncharacterized protein</fullName>
    </submittedName>
</protein>
<dbReference type="Proteomes" id="UP000286734">
    <property type="component" value="Unassembled WGS sequence"/>
</dbReference>
<dbReference type="EMBL" id="PEMH01000364">
    <property type="protein sequence ID" value="RTH98063.1"/>
    <property type="molecule type" value="Genomic_DNA"/>
</dbReference>
<evidence type="ECO:0000313" key="1">
    <source>
        <dbReference type="EMBL" id="RTH03704.1"/>
    </source>
</evidence>
<evidence type="ECO:0000313" key="4">
    <source>
        <dbReference type="Proteomes" id="UP000288347"/>
    </source>
</evidence>
<dbReference type="RefSeq" id="WP_126200508.1">
    <property type="nucleotide sequence ID" value="NZ_PELP01000222.1"/>
</dbReference>